<dbReference type="GO" id="GO:0016791">
    <property type="term" value="F:phosphatase activity"/>
    <property type="evidence" value="ECO:0007669"/>
    <property type="project" value="UniProtKB-ARBA"/>
</dbReference>
<keyword evidence="1" id="KW-0378">Hydrolase</keyword>
<dbReference type="PANTHER" id="PTHR10000:SF25">
    <property type="entry name" value="PHOSPHATASE YKRA-RELATED"/>
    <property type="match status" value="1"/>
</dbReference>
<dbReference type="Gene3D" id="3.40.50.1000">
    <property type="entry name" value="HAD superfamily/HAD-like"/>
    <property type="match status" value="1"/>
</dbReference>
<dbReference type="InterPro" id="IPR000150">
    <property type="entry name" value="Cof"/>
</dbReference>
<organism evidence="1 2">
    <name type="scientific">Stecheria intestinalis</name>
    <dbReference type="NCBI Taxonomy" id="2606630"/>
    <lineage>
        <taxon>Bacteria</taxon>
        <taxon>Bacillati</taxon>
        <taxon>Bacillota</taxon>
        <taxon>Erysipelotrichia</taxon>
        <taxon>Erysipelotrichales</taxon>
        <taxon>Erysipelotrichaceae</taxon>
        <taxon>Stecheria</taxon>
    </lineage>
</organism>
<gene>
    <name evidence="1" type="ORF">FYJ51_11695</name>
</gene>
<dbReference type="GO" id="GO:0005829">
    <property type="term" value="C:cytosol"/>
    <property type="evidence" value="ECO:0007669"/>
    <property type="project" value="TreeGrafter"/>
</dbReference>
<dbReference type="Pfam" id="PF08282">
    <property type="entry name" value="Hydrolase_3"/>
    <property type="match status" value="1"/>
</dbReference>
<dbReference type="SUPFAM" id="SSF56784">
    <property type="entry name" value="HAD-like"/>
    <property type="match status" value="1"/>
</dbReference>
<dbReference type="GO" id="GO:0000287">
    <property type="term" value="F:magnesium ion binding"/>
    <property type="evidence" value="ECO:0007669"/>
    <property type="project" value="TreeGrafter"/>
</dbReference>
<keyword evidence="2" id="KW-1185">Reference proteome</keyword>
<dbReference type="AlphaFoldDB" id="A0A7X2THG4"/>
<evidence type="ECO:0000313" key="1">
    <source>
        <dbReference type="EMBL" id="MSS59556.1"/>
    </source>
</evidence>
<sequence>MQSGKVLPASAAQEHQCISSEAVDQGCEDESLGMDARHRDDGRSFLCEVRATLHHDADHGSLEQAMNRKMIFLDIDSTLYSHKTWSIPHSASEACRRAKDQGHILFLCSGRSPLQTGEFRRLDWIKGQVCCDGAYAEAEGKVIFRHPLEDGSAAYLNELAEACRANLSMHGLDENFTNTGGLAFYREWFAELAIQWKKLGRKGELPKLPQLYEKAYQGQPIYMVDVFFRKDSDRDSFVKGLEGRYSWAGMLSTAEDSLMGGEITAPGIHKGTGMLKAAAYYGISQADTIAFGDSANDTEMLKTAGVGIAMGNGAAAAKEAADWVTDDIEEDGLAHAFMKLGLNG</sequence>
<dbReference type="NCBIfam" id="TIGR01484">
    <property type="entry name" value="HAD-SF-IIB"/>
    <property type="match status" value="1"/>
</dbReference>
<reference evidence="1 2" key="1">
    <citation type="submission" date="2019-08" db="EMBL/GenBank/DDBJ databases">
        <title>In-depth cultivation of the pig gut microbiome towards novel bacterial diversity and tailored functional studies.</title>
        <authorList>
            <person name="Wylensek D."/>
            <person name="Hitch T.C.A."/>
            <person name="Clavel T."/>
        </authorList>
    </citation>
    <scope>NUCLEOTIDE SEQUENCE [LARGE SCALE GENOMIC DNA]</scope>
    <source>
        <strain evidence="1 2">Oil+RF-744-GAM-WT-6</strain>
    </source>
</reference>
<dbReference type="PANTHER" id="PTHR10000">
    <property type="entry name" value="PHOSPHOSERINE PHOSPHATASE"/>
    <property type="match status" value="1"/>
</dbReference>
<proteinExistence type="predicted"/>
<accession>A0A7X2THG4</accession>
<name>A0A7X2THG4_9FIRM</name>
<dbReference type="InterPro" id="IPR006379">
    <property type="entry name" value="HAD-SF_hydro_IIB"/>
</dbReference>
<dbReference type="NCBIfam" id="TIGR00099">
    <property type="entry name" value="Cof-subfamily"/>
    <property type="match status" value="1"/>
</dbReference>
<dbReference type="InterPro" id="IPR036412">
    <property type="entry name" value="HAD-like_sf"/>
</dbReference>
<dbReference type="InterPro" id="IPR023214">
    <property type="entry name" value="HAD_sf"/>
</dbReference>
<evidence type="ECO:0000313" key="2">
    <source>
        <dbReference type="Proteomes" id="UP000461880"/>
    </source>
</evidence>
<dbReference type="EMBL" id="VUMN01000036">
    <property type="protein sequence ID" value="MSS59556.1"/>
    <property type="molecule type" value="Genomic_DNA"/>
</dbReference>
<dbReference type="PROSITE" id="PS01229">
    <property type="entry name" value="COF_2"/>
    <property type="match status" value="1"/>
</dbReference>
<protein>
    <submittedName>
        <fullName evidence="1">Cof-type HAD-IIB family hydrolase</fullName>
    </submittedName>
</protein>
<comment type="caution">
    <text evidence="1">The sequence shown here is derived from an EMBL/GenBank/DDBJ whole genome shotgun (WGS) entry which is preliminary data.</text>
</comment>
<dbReference type="Proteomes" id="UP000461880">
    <property type="component" value="Unassembled WGS sequence"/>
</dbReference>
<dbReference type="Gene3D" id="3.30.1240.10">
    <property type="match status" value="1"/>
</dbReference>